<keyword evidence="4" id="KW-0456">Lyase</keyword>
<reference evidence="6 7" key="1">
    <citation type="journal article" date="2015" name="Nature">
        <title>rRNA introns, odd ribosomes, and small enigmatic genomes across a large radiation of phyla.</title>
        <authorList>
            <person name="Brown C.T."/>
            <person name="Hug L.A."/>
            <person name="Thomas B.C."/>
            <person name="Sharon I."/>
            <person name="Castelle C.J."/>
            <person name="Singh A."/>
            <person name="Wilkins M.J."/>
            <person name="Williams K.H."/>
            <person name="Banfield J.F."/>
        </authorList>
    </citation>
    <scope>NUCLEOTIDE SEQUENCE [LARGE SCALE GENOMIC DNA]</scope>
</reference>
<dbReference type="AlphaFoldDB" id="A0A0G1W7V3"/>
<dbReference type="Proteomes" id="UP000034224">
    <property type="component" value="Unassembled WGS sequence"/>
</dbReference>
<evidence type="ECO:0000259" key="5">
    <source>
        <dbReference type="Pfam" id="PF01370"/>
    </source>
</evidence>
<dbReference type="SUPFAM" id="SSF51735">
    <property type="entry name" value="NAD(P)-binding Rossmann-fold domains"/>
    <property type="match status" value="1"/>
</dbReference>
<keyword evidence="3" id="KW-0520">NAD</keyword>
<dbReference type="PATRIC" id="fig|1618665.3.peg.676"/>
<keyword evidence="2" id="KW-0210">Decarboxylase</keyword>
<dbReference type="PANTHER" id="PTHR43078">
    <property type="entry name" value="UDP-GLUCURONIC ACID DECARBOXYLASE-RELATED"/>
    <property type="match status" value="1"/>
</dbReference>
<gene>
    <name evidence="6" type="ORF">UY55_C0005G0008</name>
</gene>
<evidence type="ECO:0000256" key="3">
    <source>
        <dbReference type="ARBA" id="ARBA00023027"/>
    </source>
</evidence>
<evidence type="ECO:0000256" key="2">
    <source>
        <dbReference type="ARBA" id="ARBA00022793"/>
    </source>
</evidence>
<accession>A0A0G1W7V3</accession>
<dbReference type="GO" id="GO:0070403">
    <property type="term" value="F:NAD+ binding"/>
    <property type="evidence" value="ECO:0007669"/>
    <property type="project" value="InterPro"/>
</dbReference>
<dbReference type="GO" id="GO:0042732">
    <property type="term" value="P:D-xylose metabolic process"/>
    <property type="evidence" value="ECO:0007669"/>
    <property type="project" value="InterPro"/>
</dbReference>
<dbReference type="Pfam" id="PF01370">
    <property type="entry name" value="Epimerase"/>
    <property type="match status" value="1"/>
</dbReference>
<organism evidence="6 7">
    <name type="scientific">Candidatus Jorgensenbacteria bacterium GW2011_GWB1_50_10</name>
    <dbReference type="NCBI Taxonomy" id="1618665"/>
    <lineage>
        <taxon>Bacteria</taxon>
        <taxon>Candidatus Joergenseniibacteriota</taxon>
    </lineage>
</organism>
<sequence length="321" mass="36065">MKILVCGGCGFIGSHFANFLKKKGHYVRVADNRPRGECYLPLLADEVWNYDLRGPTIASIAVTEMDWVFQFASNMGGMGYLSYTNAPIMRDNALINLNVLEAAKQEGIKRILFSSSACIYSHLLETKPNVVPLKESDALPAWPELSYGWEKLFSEFLYRSYAKDYGMSVRIARLHNVYGTHSEFKNGREKAPAALCRKVAEAESGDAITVWGDGKQTRSFLYVDDCVEGLWRLMNSKYDKPLNIGSNELTTINNLAKLAIAASGKKLRIKHDLTKPQGVRGRNADLTLMKKMLRWQPETTLAEGVPKLYEWVEQQVVKAVA</sequence>
<protein>
    <submittedName>
        <fullName evidence="6">NAD-dependent epimerase/dehydratase</fullName>
    </submittedName>
</protein>
<dbReference type="Gene3D" id="3.90.25.10">
    <property type="entry name" value="UDP-galactose 4-epimerase, domain 1"/>
    <property type="match status" value="1"/>
</dbReference>
<feature type="domain" description="NAD-dependent epimerase/dehydratase" evidence="5">
    <location>
        <begin position="3"/>
        <end position="245"/>
    </location>
</feature>
<name>A0A0G1W7V3_9BACT</name>
<dbReference type="STRING" id="1618665.UY55_C0005G0008"/>
<evidence type="ECO:0000256" key="1">
    <source>
        <dbReference type="ARBA" id="ARBA00001911"/>
    </source>
</evidence>
<dbReference type="EMBL" id="LCQK01000005">
    <property type="protein sequence ID" value="KKW14660.1"/>
    <property type="molecule type" value="Genomic_DNA"/>
</dbReference>
<dbReference type="GO" id="GO:0005737">
    <property type="term" value="C:cytoplasm"/>
    <property type="evidence" value="ECO:0007669"/>
    <property type="project" value="TreeGrafter"/>
</dbReference>
<dbReference type="PANTHER" id="PTHR43078:SF6">
    <property type="entry name" value="UDP-GLUCURONIC ACID DECARBOXYLASE 1"/>
    <property type="match status" value="1"/>
</dbReference>
<evidence type="ECO:0000256" key="4">
    <source>
        <dbReference type="ARBA" id="ARBA00023239"/>
    </source>
</evidence>
<evidence type="ECO:0000313" key="6">
    <source>
        <dbReference type="EMBL" id="KKW14660.1"/>
    </source>
</evidence>
<dbReference type="InterPro" id="IPR036291">
    <property type="entry name" value="NAD(P)-bd_dom_sf"/>
</dbReference>
<comment type="caution">
    <text evidence="6">The sequence shown here is derived from an EMBL/GenBank/DDBJ whole genome shotgun (WGS) entry which is preliminary data.</text>
</comment>
<dbReference type="Gene3D" id="3.40.50.720">
    <property type="entry name" value="NAD(P)-binding Rossmann-like Domain"/>
    <property type="match status" value="1"/>
</dbReference>
<dbReference type="GO" id="GO:0048040">
    <property type="term" value="F:UDP-glucuronate decarboxylase activity"/>
    <property type="evidence" value="ECO:0007669"/>
    <property type="project" value="TreeGrafter"/>
</dbReference>
<dbReference type="InterPro" id="IPR044516">
    <property type="entry name" value="UXS-like"/>
</dbReference>
<dbReference type="InterPro" id="IPR001509">
    <property type="entry name" value="Epimerase_deHydtase"/>
</dbReference>
<evidence type="ECO:0000313" key="7">
    <source>
        <dbReference type="Proteomes" id="UP000034224"/>
    </source>
</evidence>
<proteinExistence type="predicted"/>
<comment type="cofactor">
    <cofactor evidence="1">
        <name>NAD(+)</name>
        <dbReference type="ChEBI" id="CHEBI:57540"/>
    </cofactor>
</comment>